<dbReference type="EMBL" id="CP059693">
    <property type="protein sequence ID" value="WDE10769.1"/>
    <property type="molecule type" value="Genomic_DNA"/>
</dbReference>
<proteinExistence type="predicted"/>
<accession>A0ABY7VAZ1</accession>
<evidence type="ECO:0000313" key="2">
    <source>
        <dbReference type="EMBL" id="WDE10769.1"/>
    </source>
</evidence>
<keyword evidence="3" id="KW-1185">Reference proteome</keyword>
<sequence>MRKKAIVVLVVLAFGSVFYLAMFDNESNPLIAESSVVEKRHQQSNKSLFEQQPQTNSQAKQTQINNTSSELSPKKIPYEGDWCFRTVDLTEADLLFANQESDDWERTRGRIFFNTQDPDGNYSDRPGADLIEPYREMSKENLLAQVDNNDRYAMIAALQRYDLSLDVRVDIARKLVIFGDTSLGLLSLYSLELSAARAEYRKKQRVTAKVKWHIKEALMYVFYGVSRYDITLLRSYLSKLDRDEPFNSTLNPDNVLSPQDFDDIKHEVKVFSQMLDQRREQYNLVPIDAIDIPKIAAHDFQTSLGILYEEHGKKLDNLQSLNADSGPNIKRSACVERRLKEYGRSR</sequence>
<dbReference type="Proteomes" id="UP001215231">
    <property type="component" value="Chromosome"/>
</dbReference>
<gene>
    <name evidence="2" type="ORF">H3N35_21365</name>
</gene>
<feature type="compositionally biased region" description="Polar residues" evidence="1">
    <location>
        <begin position="44"/>
        <end position="71"/>
    </location>
</feature>
<evidence type="ECO:0000313" key="3">
    <source>
        <dbReference type="Proteomes" id="UP001215231"/>
    </source>
</evidence>
<feature type="region of interest" description="Disordered" evidence="1">
    <location>
        <begin position="42"/>
        <end position="73"/>
    </location>
</feature>
<protein>
    <submittedName>
        <fullName evidence="2">Uncharacterized protein</fullName>
    </submittedName>
</protein>
<organism evidence="2 3">
    <name type="scientific">Thalassomonas haliotis</name>
    <dbReference type="NCBI Taxonomy" id="485448"/>
    <lineage>
        <taxon>Bacteria</taxon>
        <taxon>Pseudomonadati</taxon>
        <taxon>Pseudomonadota</taxon>
        <taxon>Gammaproteobacteria</taxon>
        <taxon>Alteromonadales</taxon>
        <taxon>Colwelliaceae</taxon>
        <taxon>Thalassomonas</taxon>
    </lineage>
</organism>
<reference evidence="2 3" key="1">
    <citation type="journal article" date="2022" name="Mar. Drugs">
        <title>Bioassay-Guided Fractionation Leads to the Detection of Cholic Acid Generated by the Rare Thalassomonas sp.</title>
        <authorList>
            <person name="Pheiffer F."/>
            <person name="Schneider Y.K."/>
            <person name="Hansen E.H."/>
            <person name="Andersen J.H."/>
            <person name="Isaksson J."/>
            <person name="Busche T."/>
            <person name="R C."/>
            <person name="Kalinowski J."/>
            <person name="Zyl L.V."/>
            <person name="Trindade M."/>
        </authorList>
    </citation>
    <scope>NUCLEOTIDE SEQUENCE [LARGE SCALE GENOMIC DNA]</scope>
    <source>
        <strain evidence="2 3">A5K-61T</strain>
    </source>
</reference>
<name>A0ABY7VAZ1_9GAMM</name>
<evidence type="ECO:0000256" key="1">
    <source>
        <dbReference type="SAM" id="MobiDB-lite"/>
    </source>
</evidence>
<dbReference type="RefSeq" id="WP_274050833.1">
    <property type="nucleotide sequence ID" value="NZ_CP059693.1"/>
</dbReference>